<name>A0A9Q3K7N5_9BASI</name>
<comment type="caution">
    <text evidence="2">The sequence shown here is derived from an EMBL/GenBank/DDBJ whole genome shotgun (WGS) entry which is preliminary data.</text>
</comment>
<accession>A0A9Q3K7N5</accession>
<protein>
    <submittedName>
        <fullName evidence="2">Uncharacterized protein</fullName>
    </submittedName>
</protein>
<proteinExistence type="predicted"/>
<feature type="chain" id="PRO_5040396801" evidence="1">
    <location>
        <begin position="39"/>
        <end position="153"/>
    </location>
</feature>
<evidence type="ECO:0000313" key="3">
    <source>
        <dbReference type="Proteomes" id="UP000765509"/>
    </source>
</evidence>
<feature type="signal peptide" evidence="1">
    <location>
        <begin position="1"/>
        <end position="38"/>
    </location>
</feature>
<sequence>MLPTLLPILMLAEFPHHLSLRLCSALATLLTILTLLECTSNTAHHPYPCGVPSQHAPDPTYPNACRVHSRHAPDAAAHPYACGVPSPHAPDTTYCYACVVPSRYASQNCLPFLCSGSALPPCSQHHLSLCFRTTSIVYSGLLAYTMNAIAQIC</sequence>
<evidence type="ECO:0000313" key="2">
    <source>
        <dbReference type="EMBL" id="MBW0574330.1"/>
    </source>
</evidence>
<dbReference type="EMBL" id="AVOT02093972">
    <property type="protein sequence ID" value="MBW0574330.1"/>
    <property type="molecule type" value="Genomic_DNA"/>
</dbReference>
<dbReference type="AlphaFoldDB" id="A0A9Q3K7N5"/>
<gene>
    <name evidence="2" type="ORF">O181_114045</name>
</gene>
<keyword evidence="1" id="KW-0732">Signal</keyword>
<organism evidence="2 3">
    <name type="scientific">Austropuccinia psidii MF-1</name>
    <dbReference type="NCBI Taxonomy" id="1389203"/>
    <lineage>
        <taxon>Eukaryota</taxon>
        <taxon>Fungi</taxon>
        <taxon>Dikarya</taxon>
        <taxon>Basidiomycota</taxon>
        <taxon>Pucciniomycotina</taxon>
        <taxon>Pucciniomycetes</taxon>
        <taxon>Pucciniales</taxon>
        <taxon>Sphaerophragmiaceae</taxon>
        <taxon>Austropuccinia</taxon>
    </lineage>
</organism>
<dbReference type="Proteomes" id="UP000765509">
    <property type="component" value="Unassembled WGS sequence"/>
</dbReference>
<keyword evidence="3" id="KW-1185">Reference proteome</keyword>
<reference evidence="2" key="1">
    <citation type="submission" date="2021-03" db="EMBL/GenBank/DDBJ databases">
        <title>Draft genome sequence of rust myrtle Austropuccinia psidii MF-1, a brazilian biotype.</title>
        <authorList>
            <person name="Quecine M.C."/>
            <person name="Pachon D.M.R."/>
            <person name="Bonatelli M.L."/>
            <person name="Correr F.H."/>
            <person name="Franceschini L.M."/>
            <person name="Leite T.F."/>
            <person name="Margarido G.R.A."/>
            <person name="Almeida C.A."/>
            <person name="Ferrarezi J.A."/>
            <person name="Labate C.A."/>
        </authorList>
    </citation>
    <scope>NUCLEOTIDE SEQUENCE</scope>
    <source>
        <strain evidence="2">MF-1</strain>
    </source>
</reference>
<evidence type="ECO:0000256" key="1">
    <source>
        <dbReference type="SAM" id="SignalP"/>
    </source>
</evidence>